<feature type="signal peptide" evidence="12">
    <location>
        <begin position="1"/>
        <end position="20"/>
    </location>
</feature>
<keyword evidence="3" id="KW-0813">Transport</keyword>
<dbReference type="GeneID" id="95989565"/>
<organism evidence="14 15">
    <name type="scientific">Vanrija albida</name>
    <dbReference type="NCBI Taxonomy" id="181172"/>
    <lineage>
        <taxon>Eukaryota</taxon>
        <taxon>Fungi</taxon>
        <taxon>Dikarya</taxon>
        <taxon>Basidiomycota</taxon>
        <taxon>Agaricomycotina</taxon>
        <taxon>Tremellomycetes</taxon>
        <taxon>Trichosporonales</taxon>
        <taxon>Trichosporonaceae</taxon>
        <taxon>Vanrija</taxon>
    </lineage>
</organism>
<evidence type="ECO:0000256" key="7">
    <source>
        <dbReference type="ARBA" id="ARBA00022982"/>
    </source>
</evidence>
<evidence type="ECO:0000256" key="9">
    <source>
        <dbReference type="ARBA" id="ARBA00023004"/>
    </source>
</evidence>
<evidence type="ECO:0000256" key="2">
    <source>
        <dbReference type="ARBA" id="ARBA00004141"/>
    </source>
</evidence>
<feature type="transmembrane region" description="Helical" evidence="11">
    <location>
        <begin position="79"/>
        <end position="101"/>
    </location>
</feature>
<feature type="domain" description="Cytochrome b561" evidence="13">
    <location>
        <begin position="81"/>
        <end position="206"/>
    </location>
</feature>
<reference evidence="14 15" key="1">
    <citation type="submission" date="2023-08" db="EMBL/GenBank/DDBJ databases">
        <title>Annotated Genome Sequence of Vanrija albida AlHP1.</title>
        <authorList>
            <person name="Herzog R."/>
        </authorList>
    </citation>
    <scope>NUCLEOTIDE SEQUENCE [LARGE SCALE GENOMIC DNA]</scope>
    <source>
        <strain evidence="14 15">AlHP1</strain>
    </source>
</reference>
<keyword evidence="10 11" id="KW-0472">Membrane</keyword>
<evidence type="ECO:0000256" key="4">
    <source>
        <dbReference type="ARBA" id="ARBA00022617"/>
    </source>
</evidence>
<evidence type="ECO:0000256" key="5">
    <source>
        <dbReference type="ARBA" id="ARBA00022692"/>
    </source>
</evidence>
<evidence type="ECO:0000313" key="14">
    <source>
        <dbReference type="EMBL" id="KAL1404910.1"/>
    </source>
</evidence>
<evidence type="ECO:0000256" key="12">
    <source>
        <dbReference type="SAM" id="SignalP"/>
    </source>
</evidence>
<feature type="transmembrane region" description="Helical" evidence="11">
    <location>
        <begin position="152"/>
        <end position="173"/>
    </location>
</feature>
<feature type="transmembrane region" description="Helical" evidence="11">
    <location>
        <begin position="113"/>
        <end position="140"/>
    </location>
</feature>
<accession>A0ABR3PR37</accession>
<dbReference type="CDD" id="cd08760">
    <property type="entry name" value="Cyt_b561_FRRS1_like"/>
    <property type="match status" value="1"/>
</dbReference>
<dbReference type="RefSeq" id="XP_069204854.1">
    <property type="nucleotide sequence ID" value="XM_069356917.1"/>
</dbReference>
<proteinExistence type="predicted"/>
<keyword evidence="6" id="KW-0479">Metal-binding</keyword>
<sequence length="276" mass="28248">MKLSTITSITLFAAAAVVGATNAPRQYGYGYGDPTTNAPTATGTAASQATGAAGGAYGGGASVPQGGAAAFVLSPHSAVLAHAVCGALATMLFLPSGVLAARVMRGLSPSRTWFAIHAVVQGVVGLGLVLAAAAIGWAKFSSKKIDTPHRKAAVALFALVWLQALLGAATHALGARRGGRGVANVVHWTLGLATIGLGWAVAWLGFTSEWSYRGHGAVSGKWKIGWGVVVGLWVLAYVAGLGLLPRQLKRERATDEVARVARLDSDKDMREAPLMG</sequence>
<feature type="transmembrane region" description="Helical" evidence="11">
    <location>
        <begin position="185"/>
        <end position="204"/>
    </location>
</feature>
<keyword evidence="9" id="KW-0408">Iron</keyword>
<feature type="chain" id="PRO_5047483295" description="Cytochrome b561 domain-containing protein" evidence="12">
    <location>
        <begin position="21"/>
        <end position="276"/>
    </location>
</feature>
<evidence type="ECO:0000259" key="13">
    <source>
        <dbReference type="SMART" id="SM00665"/>
    </source>
</evidence>
<comment type="cofactor">
    <cofactor evidence="1">
        <name>heme b</name>
        <dbReference type="ChEBI" id="CHEBI:60344"/>
    </cofactor>
</comment>
<keyword evidence="4" id="KW-0349">Heme</keyword>
<gene>
    <name evidence="14" type="ORF">Q8F55_008522</name>
</gene>
<name>A0ABR3PR37_9TREE</name>
<dbReference type="InterPro" id="IPR006593">
    <property type="entry name" value="Cyt_b561/ferric_Rdtase_TM"/>
</dbReference>
<keyword evidence="7" id="KW-0249">Electron transport</keyword>
<evidence type="ECO:0000256" key="1">
    <source>
        <dbReference type="ARBA" id="ARBA00001970"/>
    </source>
</evidence>
<evidence type="ECO:0000256" key="8">
    <source>
        <dbReference type="ARBA" id="ARBA00022989"/>
    </source>
</evidence>
<dbReference type="InterPro" id="IPR045150">
    <property type="entry name" value="CYB561D1/2"/>
</dbReference>
<dbReference type="PANTHER" id="PTHR15422:SF24">
    <property type="entry name" value="DOMON RELATED DOMAIN-CONTAINING PROTEIN"/>
    <property type="match status" value="1"/>
</dbReference>
<evidence type="ECO:0000256" key="6">
    <source>
        <dbReference type="ARBA" id="ARBA00022723"/>
    </source>
</evidence>
<keyword evidence="15" id="KW-1185">Reference proteome</keyword>
<keyword evidence="5 11" id="KW-0812">Transmembrane</keyword>
<evidence type="ECO:0000313" key="15">
    <source>
        <dbReference type="Proteomes" id="UP001565368"/>
    </source>
</evidence>
<keyword evidence="12" id="KW-0732">Signal</keyword>
<comment type="caution">
    <text evidence="14">The sequence shown here is derived from an EMBL/GenBank/DDBJ whole genome shotgun (WGS) entry which is preliminary data.</text>
</comment>
<dbReference type="EMBL" id="JBBXJM010000007">
    <property type="protein sequence ID" value="KAL1404910.1"/>
    <property type="molecule type" value="Genomic_DNA"/>
</dbReference>
<comment type="subcellular location">
    <subcellularLocation>
        <location evidence="2">Membrane</location>
        <topology evidence="2">Multi-pass membrane protein</topology>
    </subcellularLocation>
</comment>
<feature type="transmembrane region" description="Helical" evidence="11">
    <location>
        <begin position="224"/>
        <end position="244"/>
    </location>
</feature>
<dbReference type="Gene3D" id="1.20.120.1770">
    <property type="match status" value="1"/>
</dbReference>
<evidence type="ECO:0000256" key="10">
    <source>
        <dbReference type="ARBA" id="ARBA00023136"/>
    </source>
</evidence>
<dbReference type="SMART" id="SM00665">
    <property type="entry name" value="B561"/>
    <property type="match status" value="1"/>
</dbReference>
<evidence type="ECO:0000256" key="11">
    <source>
        <dbReference type="SAM" id="Phobius"/>
    </source>
</evidence>
<dbReference type="Proteomes" id="UP001565368">
    <property type="component" value="Unassembled WGS sequence"/>
</dbReference>
<keyword evidence="8 11" id="KW-1133">Transmembrane helix</keyword>
<evidence type="ECO:0000256" key="3">
    <source>
        <dbReference type="ARBA" id="ARBA00022448"/>
    </source>
</evidence>
<protein>
    <recommendedName>
        <fullName evidence="13">Cytochrome b561 domain-containing protein</fullName>
    </recommendedName>
</protein>
<dbReference type="PANTHER" id="PTHR15422">
    <property type="entry name" value="OS05G0565100 PROTEIN"/>
    <property type="match status" value="1"/>
</dbReference>